<dbReference type="PROSITE" id="PS50885">
    <property type="entry name" value="HAMP"/>
    <property type="match status" value="1"/>
</dbReference>
<dbReference type="CDD" id="cd00082">
    <property type="entry name" value="HisKA"/>
    <property type="match status" value="1"/>
</dbReference>
<dbReference type="SMART" id="SM00304">
    <property type="entry name" value="HAMP"/>
    <property type="match status" value="1"/>
</dbReference>
<dbReference type="FunFam" id="3.30.565.10:FF:000006">
    <property type="entry name" value="Sensor histidine kinase WalK"/>
    <property type="match status" value="1"/>
</dbReference>
<reference evidence="13 14" key="1">
    <citation type="submission" date="2018-06" db="EMBL/GenBank/DDBJ databases">
        <title>Combined omics and stable isotope probing to characterize newly discovered Mariana Back-Arc vent microbial communities.</title>
        <authorList>
            <person name="Trembath-Reichert E."/>
            <person name="Huber J.A."/>
        </authorList>
    </citation>
    <scope>NUCLEOTIDE SEQUENCE [LARGE SCALE GENOMIC DNA]</scope>
    <source>
        <strain evidence="13">MAG 63_1</strain>
    </source>
</reference>
<dbReference type="InterPro" id="IPR003594">
    <property type="entry name" value="HATPase_dom"/>
</dbReference>
<feature type="transmembrane region" description="Helical" evidence="10">
    <location>
        <begin position="190"/>
        <end position="212"/>
    </location>
</feature>
<dbReference type="PANTHER" id="PTHR44936:SF10">
    <property type="entry name" value="SENSOR PROTEIN RSTB"/>
    <property type="match status" value="1"/>
</dbReference>
<feature type="domain" description="Histidine kinase" evidence="11">
    <location>
        <begin position="273"/>
        <end position="479"/>
    </location>
</feature>
<keyword evidence="4" id="KW-1003">Cell membrane</keyword>
<dbReference type="GO" id="GO:0005886">
    <property type="term" value="C:plasma membrane"/>
    <property type="evidence" value="ECO:0007669"/>
    <property type="project" value="UniProtKB-SubCell"/>
</dbReference>
<evidence type="ECO:0000256" key="10">
    <source>
        <dbReference type="SAM" id="Phobius"/>
    </source>
</evidence>
<dbReference type="PANTHER" id="PTHR44936">
    <property type="entry name" value="SENSOR PROTEIN CREC"/>
    <property type="match status" value="1"/>
</dbReference>
<dbReference type="GO" id="GO:0000155">
    <property type="term" value="F:phosphorelay sensor kinase activity"/>
    <property type="evidence" value="ECO:0007669"/>
    <property type="project" value="InterPro"/>
</dbReference>
<keyword evidence="10" id="KW-0472">Membrane</keyword>
<protein>
    <recommendedName>
        <fullName evidence="3">histidine kinase</fullName>
        <ecNumber evidence="3">2.7.13.3</ecNumber>
    </recommendedName>
</protein>
<keyword evidence="5" id="KW-0597">Phosphoprotein</keyword>
<keyword evidence="7" id="KW-0547">Nucleotide-binding</keyword>
<dbReference type="CDD" id="cd06225">
    <property type="entry name" value="HAMP"/>
    <property type="match status" value="1"/>
</dbReference>
<dbReference type="PROSITE" id="PS50109">
    <property type="entry name" value="HIS_KIN"/>
    <property type="match status" value="1"/>
</dbReference>
<evidence type="ECO:0000259" key="11">
    <source>
        <dbReference type="PROSITE" id="PS50109"/>
    </source>
</evidence>
<evidence type="ECO:0000313" key="14">
    <source>
        <dbReference type="Proteomes" id="UP000286801"/>
    </source>
</evidence>
<evidence type="ECO:0000256" key="6">
    <source>
        <dbReference type="ARBA" id="ARBA00022679"/>
    </source>
</evidence>
<keyword evidence="10" id="KW-1133">Transmembrane helix</keyword>
<dbReference type="SMART" id="SM00388">
    <property type="entry name" value="HisKA"/>
    <property type="match status" value="1"/>
</dbReference>
<feature type="domain" description="HAMP" evidence="12">
    <location>
        <begin position="213"/>
        <end position="265"/>
    </location>
</feature>
<evidence type="ECO:0000256" key="7">
    <source>
        <dbReference type="ARBA" id="ARBA00022741"/>
    </source>
</evidence>
<dbReference type="SUPFAM" id="SSF47384">
    <property type="entry name" value="Homodimeric domain of signal transducing histidine kinase"/>
    <property type="match status" value="1"/>
</dbReference>
<name>A0A432G0P1_9DELT</name>
<organism evidence="13 14">
    <name type="scientific">SAR324 cluster bacterium</name>
    <dbReference type="NCBI Taxonomy" id="2024889"/>
    <lineage>
        <taxon>Bacteria</taxon>
        <taxon>Deltaproteobacteria</taxon>
        <taxon>SAR324 cluster</taxon>
    </lineage>
</organism>
<comment type="subcellular location">
    <subcellularLocation>
        <location evidence="2">Cell membrane</location>
        <topology evidence="2">Multi-pass membrane protein</topology>
    </subcellularLocation>
</comment>
<evidence type="ECO:0000256" key="8">
    <source>
        <dbReference type="ARBA" id="ARBA00022777"/>
    </source>
</evidence>
<dbReference type="EC" id="2.7.13.3" evidence="3"/>
<evidence type="ECO:0000259" key="12">
    <source>
        <dbReference type="PROSITE" id="PS50885"/>
    </source>
</evidence>
<comment type="catalytic activity">
    <reaction evidence="1">
        <text>ATP + protein L-histidine = ADP + protein N-phospho-L-histidine.</text>
        <dbReference type="EC" id="2.7.13.3"/>
    </reaction>
</comment>
<dbReference type="Pfam" id="PF00512">
    <property type="entry name" value="HisKA"/>
    <property type="match status" value="1"/>
</dbReference>
<dbReference type="InterPro" id="IPR003661">
    <property type="entry name" value="HisK_dim/P_dom"/>
</dbReference>
<keyword evidence="6" id="KW-0808">Transferase</keyword>
<evidence type="ECO:0000256" key="3">
    <source>
        <dbReference type="ARBA" id="ARBA00012438"/>
    </source>
</evidence>
<dbReference type="Proteomes" id="UP000286801">
    <property type="component" value="Unassembled WGS sequence"/>
</dbReference>
<proteinExistence type="predicted"/>
<keyword evidence="8" id="KW-0418">Kinase</keyword>
<dbReference type="InterPro" id="IPR036890">
    <property type="entry name" value="HATPase_C_sf"/>
</dbReference>
<evidence type="ECO:0000256" key="2">
    <source>
        <dbReference type="ARBA" id="ARBA00004651"/>
    </source>
</evidence>
<dbReference type="GO" id="GO:0005524">
    <property type="term" value="F:ATP binding"/>
    <property type="evidence" value="ECO:0007669"/>
    <property type="project" value="UniProtKB-KW"/>
</dbReference>
<evidence type="ECO:0000313" key="13">
    <source>
        <dbReference type="EMBL" id="RTZ77099.1"/>
    </source>
</evidence>
<dbReference type="InterPro" id="IPR036097">
    <property type="entry name" value="HisK_dim/P_sf"/>
</dbReference>
<dbReference type="CDD" id="cd00075">
    <property type="entry name" value="HATPase"/>
    <property type="match status" value="1"/>
</dbReference>
<keyword evidence="9" id="KW-0067">ATP-binding</keyword>
<dbReference type="AlphaFoldDB" id="A0A432G0P1"/>
<dbReference type="InterPro" id="IPR003660">
    <property type="entry name" value="HAMP_dom"/>
</dbReference>
<dbReference type="InterPro" id="IPR004358">
    <property type="entry name" value="Sig_transdc_His_kin-like_C"/>
</dbReference>
<dbReference type="InterPro" id="IPR005467">
    <property type="entry name" value="His_kinase_dom"/>
</dbReference>
<dbReference type="EMBL" id="QNZL01000284">
    <property type="protein sequence ID" value="RTZ77099.1"/>
    <property type="molecule type" value="Genomic_DNA"/>
</dbReference>
<dbReference type="SUPFAM" id="SSF55874">
    <property type="entry name" value="ATPase domain of HSP90 chaperone/DNA topoisomerase II/histidine kinase"/>
    <property type="match status" value="1"/>
</dbReference>
<dbReference type="Gene3D" id="1.10.287.130">
    <property type="match status" value="1"/>
</dbReference>
<dbReference type="Gene3D" id="6.10.340.10">
    <property type="match status" value="1"/>
</dbReference>
<sequence>MIQKILVLSKLSGAQDICLLEVKMRLEWLKGPFNSVFTKLIAVMLISGSLLVMGISAISWHGFRENQRNFFRNNLAQYGAYLVRDLEENLNLEHARELSQRLFLIIRYEGENETWETGSGIPPLQKIHFRKWMGKSSDPGFRLLVQPLRPLVTDLRFGRYHRQGVAIVETKTGRFIFAEIKDEWHGIRFALPWIFAVLGLVGLVLTGTWLILRKILQPLNWLSDGVSALGEGNLEHRLPEKRGDELGNLAKAFNRMSERIREMLSAREQLLLDVSHELRSPLTRMKVALEFIPEDASRESLLDDVQEMEQMVTEILETARLKSEYGQLNLQKTDLVKLIQDICITFEGQTPGIRFENAPETCQTFADAEQIETVLKNLLANALKYSPAENAPVEIRLKKSDAGTLIEIQDHGPGIQDEELDLIFEPFYRTDKSRNNKTGGYGLGLSLCKTIIEAHGGTIDVQSNTGKGAMFSLHLPKSPSTI</sequence>
<dbReference type="Gene3D" id="3.30.565.10">
    <property type="entry name" value="Histidine kinase-like ATPase, C-terminal domain"/>
    <property type="match status" value="1"/>
</dbReference>
<evidence type="ECO:0000256" key="9">
    <source>
        <dbReference type="ARBA" id="ARBA00022840"/>
    </source>
</evidence>
<dbReference type="InterPro" id="IPR050980">
    <property type="entry name" value="2C_sensor_his_kinase"/>
</dbReference>
<accession>A0A432G0P1</accession>
<evidence type="ECO:0000256" key="4">
    <source>
        <dbReference type="ARBA" id="ARBA00022475"/>
    </source>
</evidence>
<gene>
    <name evidence="13" type="ORF">DSY97_10560</name>
</gene>
<comment type="caution">
    <text evidence="13">The sequence shown here is derived from an EMBL/GenBank/DDBJ whole genome shotgun (WGS) entry which is preliminary data.</text>
</comment>
<evidence type="ECO:0000256" key="1">
    <source>
        <dbReference type="ARBA" id="ARBA00000085"/>
    </source>
</evidence>
<dbReference type="SMART" id="SM00387">
    <property type="entry name" value="HATPase_c"/>
    <property type="match status" value="1"/>
</dbReference>
<dbReference type="PRINTS" id="PR00344">
    <property type="entry name" value="BCTRLSENSOR"/>
</dbReference>
<keyword evidence="10" id="KW-0812">Transmembrane</keyword>
<feature type="transmembrane region" description="Helical" evidence="10">
    <location>
        <begin position="40"/>
        <end position="63"/>
    </location>
</feature>
<dbReference type="Pfam" id="PF02518">
    <property type="entry name" value="HATPase_c"/>
    <property type="match status" value="1"/>
</dbReference>
<evidence type="ECO:0000256" key="5">
    <source>
        <dbReference type="ARBA" id="ARBA00022553"/>
    </source>
</evidence>
<dbReference type="Pfam" id="PF00672">
    <property type="entry name" value="HAMP"/>
    <property type="match status" value="1"/>
</dbReference>
<dbReference type="SUPFAM" id="SSF158472">
    <property type="entry name" value="HAMP domain-like"/>
    <property type="match status" value="1"/>
</dbReference>